<gene>
    <name evidence="1" type="ORF">BDM02DRAFT_3162133</name>
</gene>
<accession>A0ACB6ZSG1</accession>
<evidence type="ECO:0000313" key="2">
    <source>
        <dbReference type="Proteomes" id="UP000886501"/>
    </source>
</evidence>
<name>A0ACB6ZSG1_THEGA</name>
<keyword evidence="2" id="KW-1185">Reference proteome</keyword>
<reference evidence="1" key="2">
    <citation type="journal article" date="2020" name="Nat. Commun.">
        <title>Large-scale genome sequencing of mycorrhizal fungi provides insights into the early evolution of symbiotic traits.</title>
        <authorList>
            <person name="Miyauchi S."/>
            <person name="Kiss E."/>
            <person name="Kuo A."/>
            <person name="Drula E."/>
            <person name="Kohler A."/>
            <person name="Sanchez-Garcia M."/>
            <person name="Morin E."/>
            <person name="Andreopoulos B."/>
            <person name="Barry K.W."/>
            <person name="Bonito G."/>
            <person name="Buee M."/>
            <person name="Carver A."/>
            <person name="Chen C."/>
            <person name="Cichocki N."/>
            <person name="Clum A."/>
            <person name="Culley D."/>
            <person name="Crous P.W."/>
            <person name="Fauchery L."/>
            <person name="Girlanda M."/>
            <person name="Hayes R.D."/>
            <person name="Keri Z."/>
            <person name="LaButti K."/>
            <person name="Lipzen A."/>
            <person name="Lombard V."/>
            <person name="Magnuson J."/>
            <person name="Maillard F."/>
            <person name="Murat C."/>
            <person name="Nolan M."/>
            <person name="Ohm R.A."/>
            <person name="Pangilinan J."/>
            <person name="Pereira M.F."/>
            <person name="Perotto S."/>
            <person name="Peter M."/>
            <person name="Pfister S."/>
            <person name="Riley R."/>
            <person name="Sitrit Y."/>
            <person name="Stielow J.B."/>
            <person name="Szollosi G."/>
            <person name="Zifcakova L."/>
            <person name="Stursova M."/>
            <person name="Spatafora J.W."/>
            <person name="Tedersoo L."/>
            <person name="Vaario L.M."/>
            <person name="Yamada A."/>
            <person name="Yan M."/>
            <person name="Wang P."/>
            <person name="Xu J."/>
            <person name="Bruns T."/>
            <person name="Baldrian P."/>
            <person name="Vilgalys R."/>
            <person name="Dunand C."/>
            <person name="Henrissat B."/>
            <person name="Grigoriev I.V."/>
            <person name="Hibbett D."/>
            <person name="Nagy L.G."/>
            <person name="Martin F.M."/>
        </authorList>
    </citation>
    <scope>NUCLEOTIDE SEQUENCE</scope>
    <source>
        <strain evidence="1">P2</strain>
    </source>
</reference>
<proteinExistence type="predicted"/>
<sequence>MFLPYILALFLSFSNAIASSTSPRPLKRIAHPETLSIEILPRSQTDDWDVFNRRPRSLDSSTLLHSDSFRLTLSAFGETFYLHLRPNDHLIHPAARINYFSTTPDGQTVLTRTEPLVRESVKAYYGDVVPVHLSSERLRLDTARVVPDTGNRIGWARITVHYQGDSNTGAPPVFEGAFTVNGVTHHISTSDNYLRNKQQLDPEIVDLTHSDADLVIWRDSDVLSHYEEEVLRLKYGLPPKVSLERPASCAHDSLAYNTDPYENPVLRKPQPSSSWYDPFNALVGYSTSPNVSTYKRDDVAGNGMSTNFVDHIGDGSGCPSSQKVVYMGVAADCTYTQRYGSQTNATQQILNNWNSASALYRNTFKISLGIVELQIMDSNCPTATDPAISWNVDCGSVTLGDRLSLFSQWRGDKGADGTGLWHLLSRCTTGSEVGIAWLATLCQVTATGTSPNVVSGTGVSTAGRTEWQVIAHEIGHNFGAIHDCADGCTMTSACCPLSTTSCSATSRFVMSPTASEIETQFSPCSLGNICSLMMGIGGGQTNTSCILDPDPTRQVISLQMCGNGIVEAGEECDPGSGNNSTCCDPQTCKFRAGAVCDPSGSACCTSDCQFAPKTQLCRKSRDDRCDVSEFCTGNSSMCPTDITKSNGQSCGNGGLACANGICTSLDLQCQSAGSTLGLTKACPTKNDRSCQVSCQDPRTANQCVVLQTQLVDGSPCGYGGTCLSGNCHSGSAWDTFTVRRPLALHRPRGADVVPCQAWYTENLQISIPVTVVAGLFVLMMIAYCFKVAFRRANGGRSRRLLAEPALARVRAERISSWPADHSTLDGIPQGHGASSRQMRQAGPGMTGIGVHRFPHENDALLFNGPAISHPPALHPRHHHHRSRSSGGGRQQGWVDDSMYNGPGYQPRY</sequence>
<organism evidence="1 2">
    <name type="scientific">Thelephora ganbajun</name>
    <name type="common">Ganba fungus</name>
    <dbReference type="NCBI Taxonomy" id="370292"/>
    <lineage>
        <taxon>Eukaryota</taxon>
        <taxon>Fungi</taxon>
        <taxon>Dikarya</taxon>
        <taxon>Basidiomycota</taxon>
        <taxon>Agaricomycotina</taxon>
        <taxon>Agaricomycetes</taxon>
        <taxon>Thelephorales</taxon>
        <taxon>Thelephoraceae</taxon>
        <taxon>Thelephora</taxon>
    </lineage>
</organism>
<comment type="caution">
    <text evidence="1">The sequence shown here is derived from an EMBL/GenBank/DDBJ whole genome shotgun (WGS) entry which is preliminary data.</text>
</comment>
<dbReference type="EMBL" id="MU117971">
    <property type="protein sequence ID" value="KAF9652066.1"/>
    <property type="molecule type" value="Genomic_DNA"/>
</dbReference>
<protein>
    <submittedName>
        <fullName evidence="1">Uncharacterized protein</fullName>
    </submittedName>
</protein>
<dbReference type="Proteomes" id="UP000886501">
    <property type="component" value="Unassembled WGS sequence"/>
</dbReference>
<evidence type="ECO:0000313" key="1">
    <source>
        <dbReference type="EMBL" id="KAF9652066.1"/>
    </source>
</evidence>
<reference evidence="1" key="1">
    <citation type="submission" date="2019-10" db="EMBL/GenBank/DDBJ databases">
        <authorList>
            <consortium name="DOE Joint Genome Institute"/>
            <person name="Kuo A."/>
            <person name="Miyauchi S."/>
            <person name="Kiss E."/>
            <person name="Drula E."/>
            <person name="Kohler A."/>
            <person name="Sanchez-Garcia M."/>
            <person name="Andreopoulos B."/>
            <person name="Barry K.W."/>
            <person name="Bonito G."/>
            <person name="Buee M."/>
            <person name="Carver A."/>
            <person name="Chen C."/>
            <person name="Cichocki N."/>
            <person name="Clum A."/>
            <person name="Culley D."/>
            <person name="Crous P.W."/>
            <person name="Fauchery L."/>
            <person name="Girlanda M."/>
            <person name="Hayes R."/>
            <person name="Keri Z."/>
            <person name="Labutti K."/>
            <person name="Lipzen A."/>
            <person name="Lombard V."/>
            <person name="Magnuson J."/>
            <person name="Maillard F."/>
            <person name="Morin E."/>
            <person name="Murat C."/>
            <person name="Nolan M."/>
            <person name="Ohm R."/>
            <person name="Pangilinan J."/>
            <person name="Pereira M."/>
            <person name="Perotto S."/>
            <person name="Peter M."/>
            <person name="Riley R."/>
            <person name="Sitrit Y."/>
            <person name="Stielow B."/>
            <person name="Szollosi G."/>
            <person name="Zifcakova L."/>
            <person name="Stursova M."/>
            <person name="Spatafora J.W."/>
            <person name="Tedersoo L."/>
            <person name="Vaario L.-M."/>
            <person name="Yamada A."/>
            <person name="Yan M."/>
            <person name="Wang P."/>
            <person name="Xu J."/>
            <person name="Bruns T."/>
            <person name="Baldrian P."/>
            <person name="Vilgalys R."/>
            <person name="Henrissat B."/>
            <person name="Grigoriev I.V."/>
            <person name="Hibbett D."/>
            <person name="Nagy L.G."/>
            <person name="Martin F.M."/>
        </authorList>
    </citation>
    <scope>NUCLEOTIDE SEQUENCE</scope>
    <source>
        <strain evidence="1">P2</strain>
    </source>
</reference>